<comment type="caution">
    <text evidence="1">The sequence shown here is derived from an EMBL/GenBank/DDBJ whole genome shotgun (WGS) entry which is preliminary data.</text>
</comment>
<dbReference type="AlphaFoldDB" id="A0A0V0YKW6"/>
<dbReference type="Proteomes" id="UP000054815">
    <property type="component" value="Unassembled WGS sequence"/>
</dbReference>
<reference evidence="1 2" key="1">
    <citation type="submission" date="2015-01" db="EMBL/GenBank/DDBJ databases">
        <title>Evolution of Trichinella species and genotypes.</title>
        <authorList>
            <person name="Korhonen P.K."/>
            <person name="Edoardo P."/>
            <person name="Giuseppe L.R."/>
            <person name="Gasser R.B."/>
        </authorList>
    </citation>
    <scope>NUCLEOTIDE SEQUENCE [LARGE SCALE GENOMIC DNA]</scope>
    <source>
        <strain evidence="1">ISS141</strain>
    </source>
</reference>
<organism evidence="1 2">
    <name type="scientific">Trichinella pseudospiralis</name>
    <name type="common">Parasitic roundworm</name>
    <dbReference type="NCBI Taxonomy" id="6337"/>
    <lineage>
        <taxon>Eukaryota</taxon>
        <taxon>Metazoa</taxon>
        <taxon>Ecdysozoa</taxon>
        <taxon>Nematoda</taxon>
        <taxon>Enoplea</taxon>
        <taxon>Dorylaimia</taxon>
        <taxon>Trichinellida</taxon>
        <taxon>Trichinellidae</taxon>
        <taxon>Trichinella</taxon>
    </lineage>
</organism>
<proteinExistence type="predicted"/>
<gene>
    <name evidence="1" type="ORF">T4E_358</name>
</gene>
<evidence type="ECO:0000313" key="1">
    <source>
        <dbReference type="EMBL" id="KRY00827.1"/>
    </source>
</evidence>
<protein>
    <submittedName>
        <fullName evidence="1">Uncharacterized protein</fullName>
    </submittedName>
</protein>
<evidence type="ECO:0000313" key="2">
    <source>
        <dbReference type="Proteomes" id="UP000054815"/>
    </source>
</evidence>
<name>A0A0V0YKW6_TRIPS</name>
<sequence length="70" mass="7921">MIILCMIYISQPHSVPAPQSKICHFPQNCLAEIKATALYVDPRKRSLNLNCWDEGGLKVANKDLRLQDNP</sequence>
<accession>A0A0V0YKW6</accession>
<dbReference type="EMBL" id="JYDU01000006">
    <property type="protein sequence ID" value="KRY00827.1"/>
    <property type="molecule type" value="Genomic_DNA"/>
</dbReference>